<dbReference type="GO" id="GO:0005524">
    <property type="term" value="F:ATP binding"/>
    <property type="evidence" value="ECO:0007669"/>
    <property type="project" value="UniProtKB-KW"/>
</dbReference>
<dbReference type="OrthoDB" id="9767435at2"/>
<feature type="transmembrane region" description="Helical" evidence="8">
    <location>
        <begin position="284"/>
        <end position="306"/>
    </location>
</feature>
<dbReference type="EC" id="2.7.13.3" evidence="2"/>
<protein>
    <recommendedName>
        <fullName evidence="2">histidine kinase</fullName>
        <ecNumber evidence="2">2.7.13.3</ecNumber>
    </recommendedName>
</protein>
<feature type="transmembrane region" description="Helical" evidence="8">
    <location>
        <begin position="15"/>
        <end position="36"/>
    </location>
</feature>
<reference evidence="10 11" key="1">
    <citation type="submission" date="2018-09" db="EMBL/GenBank/DDBJ databases">
        <title>Roseovarius spongiae sp. nov., isolated from a marine sponge.</title>
        <authorList>
            <person name="Zhuang L."/>
            <person name="Luo L."/>
        </authorList>
    </citation>
    <scope>NUCLEOTIDE SEQUENCE [LARGE SCALE GENOMIC DNA]</scope>
    <source>
        <strain evidence="10 11">HN-E21</strain>
    </source>
</reference>
<keyword evidence="4" id="KW-0808">Transferase</keyword>
<keyword evidence="5" id="KW-0547">Nucleotide-binding</keyword>
<dbReference type="PANTHER" id="PTHR41523:SF8">
    <property type="entry name" value="ETHYLENE RESPONSE SENSOR PROTEIN"/>
    <property type="match status" value="1"/>
</dbReference>
<evidence type="ECO:0000256" key="3">
    <source>
        <dbReference type="ARBA" id="ARBA00022553"/>
    </source>
</evidence>
<comment type="catalytic activity">
    <reaction evidence="1">
        <text>ATP + protein L-histidine = ADP + protein N-phospho-L-histidine.</text>
        <dbReference type="EC" id="2.7.13.3"/>
    </reaction>
</comment>
<evidence type="ECO:0000313" key="11">
    <source>
        <dbReference type="Proteomes" id="UP000281128"/>
    </source>
</evidence>
<dbReference type="Gene3D" id="3.30.450.20">
    <property type="entry name" value="PAS domain"/>
    <property type="match status" value="1"/>
</dbReference>
<proteinExistence type="predicted"/>
<dbReference type="InterPro" id="IPR036890">
    <property type="entry name" value="HATPase_C_sf"/>
</dbReference>
<evidence type="ECO:0000256" key="8">
    <source>
        <dbReference type="SAM" id="Phobius"/>
    </source>
</evidence>
<comment type="caution">
    <text evidence="10">The sequence shown here is derived from an EMBL/GenBank/DDBJ whole genome shotgun (WGS) entry which is preliminary data.</text>
</comment>
<keyword evidence="6 10" id="KW-0418">Kinase</keyword>
<dbReference type="PANTHER" id="PTHR41523">
    <property type="entry name" value="TWO-COMPONENT SYSTEM SENSOR PROTEIN"/>
    <property type="match status" value="1"/>
</dbReference>
<keyword evidence="7" id="KW-0067">ATP-binding</keyword>
<evidence type="ECO:0000313" key="10">
    <source>
        <dbReference type="EMBL" id="RKF14868.1"/>
    </source>
</evidence>
<evidence type="ECO:0000256" key="4">
    <source>
        <dbReference type="ARBA" id="ARBA00022679"/>
    </source>
</evidence>
<feature type="domain" description="Signal transduction histidine kinase subgroup 2 dimerisation and phosphoacceptor" evidence="9">
    <location>
        <begin position="372"/>
        <end position="445"/>
    </location>
</feature>
<dbReference type="AlphaFoldDB" id="A0A3A8AUX0"/>
<name>A0A3A8AUX0_9RHOB</name>
<feature type="transmembrane region" description="Helical" evidence="8">
    <location>
        <begin position="246"/>
        <end position="264"/>
    </location>
</feature>
<evidence type="ECO:0000256" key="2">
    <source>
        <dbReference type="ARBA" id="ARBA00012438"/>
    </source>
</evidence>
<dbReference type="SUPFAM" id="SSF55874">
    <property type="entry name" value="ATPase domain of HSP90 chaperone/DNA topoisomerase II/histidine kinase"/>
    <property type="match status" value="1"/>
</dbReference>
<keyword evidence="11" id="KW-1185">Reference proteome</keyword>
<dbReference type="Proteomes" id="UP000281128">
    <property type="component" value="Unassembled WGS sequence"/>
</dbReference>
<keyword evidence="8" id="KW-0472">Membrane</keyword>
<accession>A0A3A8AUX0</accession>
<evidence type="ECO:0000259" key="9">
    <source>
        <dbReference type="Pfam" id="PF07568"/>
    </source>
</evidence>
<evidence type="ECO:0000256" key="5">
    <source>
        <dbReference type="ARBA" id="ARBA00022741"/>
    </source>
</evidence>
<dbReference type="Pfam" id="PF07568">
    <property type="entry name" value="HisKA_2"/>
    <property type="match status" value="1"/>
</dbReference>
<dbReference type="Gene3D" id="3.30.565.10">
    <property type="entry name" value="Histidine kinase-like ATPase, C-terminal domain"/>
    <property type="match status" value="1"/>
</dbReference>
<dbReference type="EMBL" id="RAPE01000002">
    <property type="protein sequence ID" value="RKF14868.1"/>
    <property type="molecule type" value="Genomic_DNA"/>
</dbReference>
<dbReference type="RefSeq" id="WP_121165767.1">
    <property type="nucleotide sequence ID" value="NZ_RAPE01000002.1"/>
</dbReference>
<evidence type="ECO:0000256" key="6">
    <source>
        <dbReference type="ARBA" id="ARBA00022777"/>
    </source>
</evidence>
<sequence>MPWRRAARVGGRAGLAVQIIAILSIAILPLALISVYQSSKMLRESRNLSRTALAQHTESMTADERELIQSAIGAARAISSATVVLRNDPEICRQVLEKLVARDARYIFAGYITEQNELRCTSSGQRGAIDKADMIADSVADHEPRVITHSSEVLSGRMVLSVSVPLVAEGEFLGAVWIAIPYEVANALLEAPGRAVELLIFGARGEILATEAFDDERRTALPAGMELSDLARDVPQTFRRKNRAGLVRDFAIVPIVDGVVYGLGSWEPREGNLLPGVGPMISVYFPLLMWLVAMAVAYVGINRLAVRHVYRLRNWMRMYTAGRTDFSEAKLQNAPEEFEIVAEAFRRMTRELSEHERRREESVAEKTILLKEIHHRVKNNLQLISSIMNMQIRKADSLEARNLLRRVQDRVMALAAIHRTLYAARELSVVPADELLDSIVSQLVKVGSLDEDGQHISISTHFSPAEISADQAVPLCLLATEAAMNAVKFVGHGDESGAWIQIVLHHQGDREYCLSVINSRGRQPTPEENPDAGTGLGSRLIASFAAQLDGTLEINDLPDRYEMHVTFTAESESESAPVDY</sequence>
<evidence type="ECO:0000256" key="7">
    <source>
        <dbReference type="ARBA" id="ARBA00022840"/>
    </source>
</evidence>
<organism evidence="10 11">
    <name type="scientific">Roseovarius spongiae</name>
    <dbReference type="NCBI Taxonomy" id="2320272"/>
    <lineage>
        <taxon>Bacteria</taxon>
        <taxon>Pseudomonadati</taxon>
        <taxon>Pseudomonadota</taxon>
        <taxon>Alphaproteobacteria</taxon>
        <taxon>Rhodobacterales</taxon>
        <taxon>Roseobacteraceae</taxon>
        <taxon>Roseovarius</taxon>
    </lineage>
</organism>
<gene>
    <name evidence="10" type="ORF">D6850_08330</name>
</gene>
<evidence type="ECO:0000256" key="1">
    <source>
        <dbReference type="ARBA" id="ARBA00000085"/>
    </source>
</evidence>
<keyword evidence="8" id="KW-0812">Transmembrane</keyword>
<dbReference type="CDD" id="cd18773">
    <property type="entry name" value="PDC1_HK_sensor"/>
    <property type="match status" value="1"/>
</dbReference>
<keyword evidence="3" id="KW-0597">Phosphoprotein</keyword>
<keyword evidence="8" id="KW-1133">Transmembrane helix</keyword>
<dbReference type="InterPro" id="IPR011495">
    <property type="entry name" value="Sig_transdc_His_kin_sub2_dim/P"/>
</dbReference>
<dbReference type="GO" id="GO:0004673">
    <property type="term" value="F:protein histidine kinase activity"/>
    <property type="evidence" value="ECO:0007669"/>
    <property type="project" value="UniProtKB-EC"/>
</dbReference>